<evidence type="ECO:0000313" key="3">
    <source>
        <dbReference type="Proteomes" id="UP001596020"/>
    </source>
</evidence>
<proteinExistence type="predicted"/>
<feature type="domain" description="Nitroreductase" evidence="1">
    <location>
        <begin position="57"/>
        <end position="117"/>
    </location>
</feature>
<dbReference type="InterPro" id="IPR029479">
    <property type="entry name" value="Nitroreductase"/>
</dbReference>
<accession>A0ABV9K6G8</accession>
<dbReference type="Gene3D" id="3.40.109.10">
    <property type="entry name" value="NADH Oxidase"/>
    <property type="match status" value="1"/>
</dbReference>
<dbReference type="EMBL" id="JBHSGO010000083">
    <property type="protein sequence ID" value="MFC4665659.1"/>
    <property type="molecule type" value="Genomic_DNA"/>
</dbReference>
<evidence type="ECO:0000259" key="1">
    <source>
        <dbReference type="Pfam" id="PF00881"/>
    </source>
</evidence>
<evidence type="ECO:0000313" key="2">
    <source>
        <dbReference type="EMBL" id="MFC4665659.1"/>
    </source>
</evidence>
<protein>
    <submittedName>
        <fullName evidence="2">Nitroreductase family protein</fullName>
    </submittedName>
</protein>
<sequence>MTRVSVRSYKATAIETEKITTILKAGMAAPSGLDKRPWHFIVVTDKKQIHALSKANPGSEAIINNAPLIIVVCGDMNKADKGSGHDNWILDTSAASENILLAAHALGLGAVWTGSIPKSV</sequence>
<dbReference type="SUPFAM" id="SSF55469">
    <property type="entry name" value="FMN-dependent nitroreductase-like"/>
    <property type="match status" value="1"/>
</dbReference>
<dbReference type="InterPro" id="IPR000415">
    <property type="entry name" value="Nitroreductase-like"/>
</dbReference>
<dbReference type="Pfam" id="PF00881">
    <property type="entry name" value="Nitroreductase"/>
    <property type="match status" value="2"/>
</dbReference>
<keyword evidence="3" id="KW-1185">Reference proteome</keyword>
<name>A0ABV9K6G8_9PORP</name>
<dbReference type="RefSeq" id="WP_380077990.1">
    <property type="nucleotide sequence ID" value="NZ_JBHSGO010000083.1"/>
</dbReference>
<dbReference type="Proteomes" id="UP001596020">
    <property type="component" value="Unassembled WGS sequence"/>
</dbReference>
<dbReference type="InterPro" id="IPR050627">
    <property type="entry name" value="Nitroreductase/BluB"/>
</dbReference>
<dbReference type="PANTHER" id="PTHR23026">
    <property type="entry name" value="NADPH NITROREDUCTASE"/>
    <property type="match status" value="1"/>
</dbReference>
<comment type="caution">
    <text evidence="2">The sequence shown here is derived from an EMBL/GenBank/DDBJ whole genome shotgun (WGS) entry which is preliminary data.</text>
</comment>
<reference evidence="3" key="1">
    <citation type="journal article" date="2019" name="Int. J. Syst. Evol. Microbiol.">
        <title>The Global Catalogue of Microorganisms (GCM) 10K type strain sequencing project: providing services to taxonomists for standard genome sequencing and annotation.</title>
        <authorList>
            <consortium name="The Broad Institute Genomics Platform"/>
            <consortium name="The Broad Institute Genome Sequencing Center for Infectious Disease"/>
            <person name="Wu L."/>
            <person name="Ma J."/>
        </authorList>
    </citation>
    <scope>NUCLEOTIDE SEQUENCE [LARGE SCALE GENOMIC DNA]</scope>
    <source>
        <strain evidence="3">CGMCC 4.7357</strain>
    </source>
</reference>
<feature type="domain" description="Nitroreductase" evidence="1">
    <location>
        <begin position="2"/>
        <end position="55"/>
    </location>
</feature>
<organism evidence="2 3">
    <name type="scientific">Falsiporphyromonas endometrii</name>
    <dbReference type="NCBI Taxonomy" id="1387297"/>
    <lineage>
        <taxon>Bacteria</taxon>
        <taxon>Pseudomonadati</taxon>
        <taxon>Bacteroidota</taxon>
        <taxon>Bacteroidia</taxon>
        <taxon>Bacteroidales</taxon>
        <taxon>Porphyromonadaceae</taxon>
        <taxon>Falsiporphyromonas</taxon>
    </lineage>
</organism>
<gene>
    <name evidence="2" type="ORF">ACFO3G_03400</name>
</gene>
<dbReference type="PANTHER" id="PTHR23026:SF123">
    <property type="entry name" value="NAD(P)H NITROREDUCTASE RV3131-RELATED"/>
    <property type="match status" value="1"/>
</dbReference>